<dbReference type="PROSITE" id="PS00086">
    <property type="entry name" value="CYTOCHROME_P450"/>
    <property type="match status" value="1"/>
</dbReference>
<dbReference type="EMBL" id="JAUJYN010000005">
    <property type="protein sequence ID" value="KAK1272275.1"/>
    <property type="molecule type" value="Genomic_DNA"/>
</dbReference>
<evidence type="ECO:0000256" key="4">
    <source>
        <dbReference type="ARBA" id="ARBA00023004"/>
    </source>
</evidence>
<dbReference type="GO" id="GO:0005506">
    <property type="term" value="F:iron ion binding"/>
    <property type="evidence" value="ECO:0007669"/>
    <property type="project" value="InterPro"/>
</dbReference>
<dbReference type="Gene3D" id="1.10.630.10">
    <property type="entry name" value="Cytochrome P450"/>
    <property type="match status" value="1"/>
</dbReference>
<dbReference type="SUPFAM" id="SSF48264">
    <property type="entry name" value="Cytochrome P450"/>
    <property type="match status" value="1"/>
</dbReference>
<dbReference type="GO" id="GO:0004497">
    <property type="term" value="F:monooxygenase activity"/>
    <property type="evidence" value="ECO:0007669"/>
    <property type="project" value="UniProtKB-KW"/>
</dbReference>
<evidence type="ECO:0000256" key="1">
    <source>
        <dbReference type="ARBA" id="ARBA00010617"/>
    </source>
</evidence>
<dbReference type="Proteomes" id="UP001179952">
    <property type="component" value="Unassembled WGS sequence"/>
</dbReference>
<comment type="caution">
    <text evidence="6">The sequence shown here is derived from an EMBL/GenBank/DDBJ whole genome shotgun (WGS) entry which is preliminary data.</text>
</comment>
<evidence type="ECO:0000256" key="3">
    <source>
        <dbReference type="ARBA" id="ARBA00023002"/>
    </source>
</evidence>
<keyword evidence="2 5" id="KW-0479">Metal-binding</keyword>
<accession>A0AAV9B7F3</accession>
<dbReference type="InterPro" id="IPR001128">
    <property type="entry name" value="Cyt_P450"/>
</dbReference>
<reference evidence="6" key="1">
    <citation type="journal article" date="2023" name="Nat. Commun.">
        <title>Diploid and tetraploid genomes of Acorus and the evolution of monocots.</title>
        <authorList>
            <person name="Ma L."/>
            <person name="Liu K.W."/>
            <person name="Li Z."/>
            <person name="Hsiao Y.Y."/>
            <person name="Qi Y."/>
            <person name="Fu T."/>
            <person name="Tang G.D."/>
            <person name="Zhang D."/>
            <person name="Sun W.H."/>
            <person name="Liu D.K."/>
            <person name="Li Y."/>
            <person name="Chen G.Z."/>
            <person name="Liu X.D."/>
            <person name="Liao X.Y."/>
            <person name="Jiang Y.T."/>
            <person name="Yu X."/>
            <person name="Hao Y."/>
            <person name="Huang J."/>
            <person name="Zhao X.W."/>
            <person name="Ke S."/>
            <person name="Chen Y.Y."/>
            <person name="Wu W.L."/>
            <person name="Hsu J.L."/>
            <person name="Lin Y.F."/>
            <person name="Huang M.D."/>
            <person name="Li C.Y."/>
            <person name="Huang L."/>
            <person name="Wang Z.W."/>
            <person name="Zhao X."/>
            <person name="Zhong W.Y."/>
            <person name="Peng D.H."/>
            <person name="Ahmad S."/>
            <person name="Lan S."/>
            <person name="Zhang J.S."/>
            <person name="Tsai W.C."/>
            <person name="Van de Peer Y."/>
            <person name="Liu Z.J."/>
        </authorList>
    </citation>
    <scope>NUCLEOTIDE SEQUENCE</scope>
    <source>
        <strain evidence="6">SCP</strain>
    </source>
</reference>
<keyword evidence="5" id="KW-0349">Heme</keyword>
<dbReference type="InterPro" id="IPR017972">
    <property type="entry name" value="Cyt_P450_CS"/>
</dbReference>
<dbReference type="InterPro" id="IPR036396">
    <property type="entry name" value="Cyt_P450_sf"/>
</dbReference>
<dbReference type="PANTHER" id="PTHR24296">
    <property type="entry name" value="CYTOCHROME P450"/>
    <property type="match status" value="1"/>
</dbReference>
<evidence type="ECO:0000313" key="6">
    <source>
        <dbReference type="EMBL" id="KAK1272275.1"/>
    </source>
</evidence>
<evidence type="ECO:0000313" key="7">
    <source>
        <dbReference type="Proteomes" id="UP001179952"/>
    </source>
</evidence>
<reference evidence="6" key="2">
    <citation type="submission" date="2023-06" db="EMBL/GenBank/DDBJ databases">
        <authorList>
            <person name="Ma L."/>
            <person name="Liu K.-W."/>
            <person name="Li Z."/>
            <person name="Hsiao Y.-Y."/>
            <person name="Qi Y."/>
            <person name="Fu T."/>
            <person name="Tang G."/>
            <person name="Zhang D."/>
            <person name="Sun W.-H."/>
            <person name="Liu D.-K."/>
            <person name="Li Y."/>
            <person name="Chen G.-Z."/>
            <person name="Liu X.-D."/>
            <person name="Liao X.-Y."/>
            <person name="Jiang Y.-T."/>
            <person name="Yu X."/>
            <person name="Hao Y."/>
            <person name="Huang J."/>
            <person name="Zhao X.-W."/>
            <person name="Ke S."/>
            <person name="Chen Y.-Y."/>
            <person name="Wu W.-L."/>
            <person name="Hsu J.-L."/>
            <person name="Lin Y.-F."/>
            <person name="Huang M.-D."/>
            <person name="Li C.-Y."/>
            <person name="Huang L."/>
            <person name="Wang Z.-W."/>
            <person name="Zhao X."/>
            <person name="Zhong W.-Y."/>
            <person name="Peng D.-H."/>
            <person name="Ahmad S."/>
            <person name="Lan S."/>
            <person name="Zhang J.-S."/>
            <person name="Tsai W.-C."/>
            <person name="Van De Peer Y."/>
            <person name="Liu Z.-J."/>
        </authorList>
    </citation>
    <scope>NUCLEOTIDE SEQUENCE</scope>
    <source>
        <strain evidence="6">SCP</strain>
        <tissue evidence="6">Leaves</tissue>
    </source>
</reference>
<dbReference type="Pfam" id="PF00067">
    <property type="entry name" value="p450"/>
    <property type="match status" value="1"/>
</dbReference>
<dbReference type="AlphaFoldDB" id="A0AAV9B7F3"/>
<proteinExistence type="inferred from homology"/>
<dbReference type="GO" id="GO:0006629">
    <property type="term" value="P:lipid metabolic process"/>
    <property type="evidence" value="ECO:0007669"/>
    <property type="project" value="UniProtKB-ARBA"/>
</dbReference>
<keyword evidence="3 5" id="KW-0560">Oxidoreductase</keyword>
<evidence type="ECO:0000256" key="5">
    <source>
        <dbReference type="RuleBase" id="RU000461"/>
    </source>
</evidence>
<organism evidence="6 7">
    <name type="scientific">Acorus gramineus</name>
    <name type="common">Dwarf sweet flag</name>
    <dbReference type="NCBI Taxonomy" id="55184"/>
    <lineage>
        <taxon>Eukaryota</taxon>
        <taxon>Viridiplantae</taxon>
        <taxon>Streptophyta</taxon>
        <taxon>Embryophyta</taxon>
        <taxon>Tracheophyta</taxon>
        <taxon>Spermatophyta</taxon>
        <taxon>Magnoliopsida</taxon>
        <taxon>Liliopsida</taxon>
        <taxon>Acoraceae</taxon>
        <taxon>Acorus</taxon>
    </lineage>
</organism>
<protein>
    <submittedName>
        <fullName evidence="6">Cytochrome P450 86A1</fullName>
    </submittedName>
</protein>
<comment type="similarity">
    <text evidence="1 5">Belongs to the cytochrome P450 family.</text>
</comment>
<sequence length="117" mass="13472">MYAMGRMETIWGEDCGVFRPERWLSEGLGRFEPPKDKYRFVAFNAGRRICLGKELAYLQMKVIASAILMRHRLEMVVPGRDVKQKMSLTLFVEGGLQVRKSERCTKGGRQENPSVFV</sequence>
<dbReference type="GO" id="GO:0020037">
    <property type="term" value="F:heme binding"/>
    <property type="evidence" value="ECO:0007669"/>
    <property type="project" value="InterPro"/>
</dbReference>
<evidence type="ECO:0000256" key="2">
    <source>
        <dbReference type="ARBA" id="ARBA00022723"/>
    </source>
</evidence>
<gene>
    <name evidence="6" type="ORF">QJS04_geneDACA007572</name>
</gene>
<keyword evidence="4 5" id="KW-0408">Iron</keyword>
<keyword evidence="5" id="KW-0503">Monooxygenase</keyword>
<keyword evidence="7" id="KW-1185">Reference proteome</keyword>
<dbReference type="GO" id="GO:0016705">
    <property type="term" value="F:oxidoreductase activity, acting on paired donors, with incorporation or reduction of molecular oxygen"/>
    <property type="evidence" value="ECO:0007669"/>
    <property type="project" value="InterPro"/>
</dbReference>
<name>A0AAV9B7F3_ACOGR</name>